<reference evidence="11 12" key="1">
    <citation type="submission" date="2018-09" db="EMBL/GenBank/DDBJ databases">
        <title>Bacillus saliacetes sp. nov., isolated from Thai shrimp paste (Ka-pi).</title>
        <authorList>
            <person name="Daroonpunt R."/>
            <person name="Tanasupawat S."/>
            <person name="Yiamsombut S."/>
        </authorList>
    </citation>
    <scope>NUCLEOTIDE SEQUENCE [LARGE SCALE GENOMIC DNA]</scope>
    <source>
        <strain evidence="11 12">SKP7-4</strain>
    </source>
</reference>
<dbReference type="PIRSF" id="PIRSF004682">
    <property type="entry name" value="GmhB"/>
    <property type="match status" value="1"/>
</dbReference>
<dbReference type="AlphaFoldDB" id="A0A3A1QND9"/>
<protein>
    <recommendedName>
        <fullName evidence="6 7">D,D-heptose 1,7-bisphosphate phosphatase</fullName>
        <ecNumber evidence="7">3.1.3.-</ecNumber>
    </recommendedName>
</protein>
<dbReference type="Pfam" id="PF13242">
    <property type="entry name" value="Hydrolase_like"/>
    <property type="match status" value="1"/>
</dbReference>
<dbReference type="RefSeq" id="WP_119549325.1">
    <property type="nucleotide sequence ID" value="NZ_QXIR01000042.1"/>
</dbReference>
<feature type="binding site" evidence="10">
    <location>
        <position position="103"/>
    </location>
    <ligand>
        <name>Zn(2+)</name>
        <dbReference type="ChEBI" id="CHEBI:29105"/>
    </ligand>
</feature>
<evidence type="ECO:0000256" key="4">
    <source>
        <dbReference type="ARBA" id="ARBA00022801"/>
    </source>
</evidence>
<comment type="cofactor">
    <cofactor evidence="10">
        <name>Zn(2+)</name>
        <dbReference type="ChEBI" id="CHEBI:29105"/>
    </cofactor>
</comment>
<dbReference type="SUPFAM" id="SSF56784">
    <property type="entry name" value="HAD-like"/>
    <property type="match status" value="1"/>
</dbReference>
<evidence type="ECO:0000256" key="3">
    <source>
        <dbReference type="ARBA" id="ARBA00022723"/>
    </source>
</evidence>
<gene>
    <name evidence="11" type="ORF">D3H55_21290</name>
</gene>
<evidence type="ECO:0000256" key="2">
    <source>
        <dbReference type="ARBA" id="ARBA00022490"/>
    </source>
</evidence>
<feature type="site" description="Contributes to substrate recognition" evidence="9">
    <location>
        <position position="104"/>
    </location>
</feature>
<dbReference type="GO" id="GO:0016791">
    <property type="term" value="F:phosphatase activity"/>
    <property type="evidence" value="ECO:0007669"/>
    <property type="project" value="InterPro"/>
</dbReference>
<dbReference type="GO" id="GO:0046872">
    <property type="term" value="F:metal ion binding"/>
    <property type="evidence" value="ECO:0007669"/>
    <property type="project" value="UniProtKB-KW"/>
</dbReference>
<evidence type="ECO:0000256" key="10">
    <source>
        <dbReference type="PIRSR" id="PIRSR004682-4"/>
    </source>
</evidence>
<dbReference type="NCBIfam" id="TIGR01662">
    <property type="entry name" value="HAD-SF-IIIA"/>
    <property type="match status" value="1"/>
</dbReference>
<organism evidence="11 12">
    <name type="scientific">Bacillus salacetis</name>
    <dbReference type="NCBI Taxonomy" id="2315464"/>
    <lineage>
        <taxon>Bacteria</taxon>
        <taxon>Bacillati</taxon>
        <taxon>Bacillota</taxon>
        <taxon>Bacilli</taxon>
        <taxon>Bacillales</taxon>
        <taxon>Bacillaceae</taxon>
        <taxon>Bacillus</taxon>
    </lineage>
</organism>
<evidence type="ECO:0000256" key="1">
    <source>
        <dbReference type="ARBA" id="ARBA00004496"/>
    </source>
</evidence>
<keyword evidence="12" id="KW-1185">Reference proteome</keyword>
<dbReference type="PANTHER" id="PTHR42891:SF1">
    <property type="entry name" value="D-GLYCERO-BETA-D-MANNO-HEPTOSE-1,7-BISPHOSPHATE 7-PHOSPHATASE"/>
    <property type="match status" value="1"/>
</dbReference>
<feature type="site" description="Stabilizes the phosphoryl group" evidence="9">
    <location>
        <position position="54"/>
    </location>
</feature>
<evidence type="ECO:0000256" key="6">
    <source>
        <dbReference type="ARBA" id="ARBA00031828"/>
    </source>
</evidence>
<feature type="binding site" evidence="10">
    <location>
        <position position="130"/>
    </location>
    <ligand>
        <name>Mg(2+)</name>
        <dbReference type="ChEBI" id="CHEBI:18420"/>
    </ligand>
</feature>
<dbReference type="InterPro" id="IPR036412">
    <property type="entry name" value="HAD-like_sf"/>
</dbReference>
<accession>A0A3A1QND9</accession>
<evidence type="ECO:0000256" key="5">
    <source>
        <dbReference type="ARBA" id="ARBA00023277"/>
    </source>
</evidence>
<feature type="binding site" evidence="10">
    <location>
        <position position="93"/>
    </location>
    <ligand>
        <name>Zn(2+)</name>
        <dbReference type="ChEBI" id="CHEBI:29105"/>
    </ligand>
</feature>
<dbReference type="EMBL" id="QXIR01000042">
    <property type="protein sequence ID" value="RIW28599.1"/>
    <property type="molecule type" value="Genomic_DNA"/>
</dbReference>
<evidence type="ECO:0000256" key="7">
    <source>
        <dbReference type="PIRNR" id="PIRNR004682"/>
    </source>
</evidence>
<comment type="subcellular location">
    <subcellularLocation>
        <location evidence="1 7">Cytoplasm</location>
    </subcellularLocation>
</comment>
<keyword evidence="3 10" id="KW-0479">Metal-binding</keyword>
<feature type="binding site" evidence="10">
    <location>
        <position position="95"/>
    </location>
    <ligand>
        <name>Zn(2+)</name>
        <dbReference type="ChEBI" id="CHEBI:29105"/>
    </ligand>
</feature>
<feature type="binding site" evidence="10">
    <location>
        <position position="8"/>
    </location>
    <ligand>
        <name>Mg(2+)</name>
        <dbReference type="ChEBI" id="CHEBI:18420"/>
    </ligand>
</feature>
<keyword evidence="10" id="KW-0862">Zinc</keyword>
<comment type="caution">
    <text evidence="11">The sequence shown here is derived from an EMBL/GenBank/DDBJ whole genome shotgun (WGS) entry which is preliminary data.</text>
</comment>
<dbReference type="EC" id="3.1.3.-" evidence="7"/>
<keyword evidence="5 7" id="KW-0119">Carbohydrate metabolism</keyword>
<feature type="binding site" evidence="10">
    <location>
        <position position="10"/>
    </location>
    <ligand>
        <name>Mg(2+)</name>
        <dbReference type="ChEBI" id="CHEBI:18420"/>
    </ligand>
</feature>
<name>A0A3A1QND9_9BACI</name>
<evidence type="ECO:0000313" key="12">
    <source>
        <dbReference type="Proteomes" id="UP000265801"/>
    </source>
</evidence>
<feature type="binding site" evidence="10">
    <location>
        <position position="101"/>
    </location>
    <ligand>
        <name>Zn(2+)</name>
        <dbReference type="ChEBI" id="CHEBI:29105"/>
    </ligand>
</feature>
<dbReference type="PANTHER" id="PTHR42891">
    <property type="entry name" value="D-GLYCERO-BETA-D-MANNO-HEPTOSE-1,7-BISPHOSPHATE 7-PHOSPHATASE"/>
    <property type="match status" value="1"/>
</dbReference>
<evidence type="ECO:0000256" key="8">
    <source>
        <dbReference type="PIRSR" id="PIRSR004682-1"/>
    </source>
</evidence>
<dbReference type="InterPro" id="IPR023214">
    <property type="entry name" value="HAD_sf"/>
</dbReference>
<dbReference type="OrthoDB" id="9801899at2"/>
<feature type="active site" description="Proton donor" evidence="8">
    <location>
        <position position="10"/>
    </location>
</feature>
<dbReference type="GO" id="GO:0005737">
    <property type="term" value="C:cytoplasm"/>
    <property type="evidence" value="ECO:0007669"/>
    <property type="project" value="UniProtKB-SubCell"/>
</dbReference>
<dbReference type="InterPro" id="IPR006543">
    <property type="entry name" value="Histidinol-phos"/>
</dbReference>
<keyword evidence="2 7" id="KW-0963">Cytoplasm</keyword>
<keyword evidence="4 7" id="KW-0378">Hydrolase</keyword>
<dbReference type="InterPro" id="IPR004446">
    <property type="entry name" value="Heptose_bisP_phosphatase"/>
</dbReference>
<comment type="cofactor">
    <cofactor evidence="10">
        <name>Mg(2+)</name>
        <dbReference type="ChEBI" id="CHEBI:18420"/>
    </cofactor>
</comment>
<sequence length="178" mass="19466">MNKAVFLDRDGVINEVLSKRVKFVNKPSDIHYLKKVPDAIRILNNAGFKVFVVTNQGGVGLGYLTEAGLERIHSTMKKDLKAQGGIIEEFASCTHKPYEGCACRKPEAGMIISLAENHNIDLSLSYMAGDREADIEAGRKAGCTTILIAEENEGNLADHHFPSLFEAAVFLSSKEQGE</sequence>
<dbReference type="InterPro" id="IPR006549">
    <property type="entry name" value="HAD-SF_hydro_IIIA"/>
</dbReference>
<dbReference type="Proteomes" id="UP000265801">
    <property type="component" value="Unassembled WGS sequence"/>
</dbReference>
<dbReference type="GO" id="GO:0005975">
    <property type="term" value="P:carbohydrate metabolic process"/>
    <property type="evidence" value="ECO:0007669"/>
    <property type="project" value="InterPro"/>
</dbReference>
<evidence type="ECO:0000256" key="9">
    <source>
        <dbReference type="PIRSR" id="PIRSR004682-3"/>
    </source>
</evidence>
<dbReference type="Gene3D" id="3.40.50.1000">
    <property type="entry name" value="HAD superfamily/HAD-like"/>
    <property type="match status" value="1"/>
</dbReference>
<feature type="active site" description="Nucleophile" evidence="8">
    <location>
        <position position="8"/>
    </location>
</feature>
<dbReference type="CDD" id="cd07503">
    <property type="entry name" value="HAD_HisB-N"/>
    <property type="match status" value="1"/>
</dbReference>
<feature type="site" description="Stabilizes the phosphoryl group" evidence="9">
    <location>
        <position position="105"/>
    </location>
</feature>
<comment type="similarity">
    <text evidence="7">Belongs to the gmhB family.</text>
</comment>
<evidence type="ECO:0000313" key="11">
    <source>
        <dbReference type="EMBL" id="RIW28599.1"/>
    </source>
</evidence>
<proteinExistence type="inferred from homology"/>
<dbReference type="NCBIfam" id="TIGR01656">
    <property type="entry name" value="Histidinol-ppas"/>
    <property type="match status" value="1"/>
</dbReference>
<keyword evidence="10" id="KW-0460">Magnesium</keyword>